<dbReference type="Gene3D" id="3.60.15.10">
    <property type="entry name" value="Ribonuclease Z/Hydroxyacylglutathione hydrolase-like"/>
    <property type="match status" value="1"/>
</dbReference>
<dbReference type="SMART" id="SM00849">
    <property type="entry name" value="Lactamase_B"/>
    <property type="match status" value="1"/>
</dbReference>
<dbReference type="AlphaFoldDB" id="A0A080N677"/>
<gene>
    <name evidence="9" type="primary">rnj</name>
    <name evidence="12" type="ORF">BBOMB_0691</name>
</gene>
<reference evidence="12 13" key="1">
    <citation type="journal article" date="2014" name="Appl. Environ. Microbiol.">
        <title>Genomic encyclopedia of type strains of the genus Bifidobacterium.</title>
        <authorList>
            <person name="Milani C."/>
            <person name="Lugli G.A."/>
            <person name="Duranti S."/>
            <person name="Turroni F."/>
            <person name="Bottacini F."/>
            <person name="Mangifesta M."/>
            <person name="Sanchez B."/>
            <person name="Viappiani A."/>
            <person name="Mancabelli L."/>
            <person name="Taminiau B."/>
            <person name="Delcenserie V."/>
            <person name="Barrangou R."/>
            <person name="Margolles A."/>
            <person name="van Sinderen D."/>
            <person name="Ventura M."/>
        </authorList>
    </citation>
    <scope>NUCLEOTIDE SEQUENCE [LARGE SCALE GENOMIC DNA]</scope>
    <source>
        <strain evidence="12 13">DSM 19703</strain>
    </source>
</reference>
<evidence type="ECO:0000256" key="10">
    <source>
        <dbReference type="SAM" id="MobiDB-lite"/>
    </source>
</evidence>
<feature type="domain" description="Metallo-beta-lactamase" evidence="11">
    <location>
        <begin position="186"/>
        <end position="380"/>
    </location>
</feature>
<dbReference type="eggNOG" id="COG0595">
    <property type="taxonomic scope" value="Bacteria"/>
</dbReference>
<dbReference type="Gene3D" id="3.40.50.10710">
    <property type="entry name" value="Metallo-hydrolase/oxidoreductase"/>
    <property type="match status" value="1"/>
</dbReference>
<dbReference type="CDD" id="cd07714">
    <property type="entry name" value="RNaseJ_MBL-fold"/>
    <property type="match status" value="1"/>
</dbReference>
<evidence type="ECO:0000256" key="8">
    <source>
        <dbReference type="ARBA" id="ARBA00022884"/>
    </source>
</evidence>
<dbReference type="InterPro" id="IPR042173">
    <property type="entry name" value="RNase_J_2"/>
</dbReference>
<dbReference type="GO" id="GO:0006364">
    <property type="term" value="P:rRNA processing"/>
    <property type="evidence" value="ECO:0007669"/>
    <property type="project" value="UniProtKB-UniRule"/>
</dbReference>
<dbReference type="PANTHER" id="PTHR43694:SF1">
    <property type="entry name" value="RIBONUCLEASE J"/>
    <property type="match status" value="1"/>
</dbReference>
<keyword evidence="9" id="KW-0698">rRNA processing</keyword>
<evidence type="ECO:0000256" key="1">
    <source>
        <dbReference type="ARBA" id="ARBA00022490"/>
    </source>
</evidence>
<accession>A0A080N677</accession>
<dbReference type="HAMAP" id="MF_01491">
    <property type="entry name" value="RNase_J_bact"/>
    <property type="match status" value="1"/>
</dbReference>
<evidence type="ECO:0000313" key="13">
    <source>
        <dbReference type="Proteomes" id="UP000028730"/>
    </source>
</evidence>
<keyword evidence="13" id="KW-1185">Reference proteome</keyword>
<proteinExistence type="inferred from homology"/>
<evidence type="ECO:0000259" key="11">
    <source>
        <dbReference type="SMART" id="SM00849"/>
    </source>
</evidence>
<evidence type="ECO:0000256" key="7">
    <source>
        <dbReference type="ARBA" id="ARBA00022839"/>
    </source>
</evidence>
<keyword evidence="4 9" id="KW-0255">Endonuclease</keyword>
<keyword evidence="3" id="KW-0479">Metal-binding</keyword>
<organism evidence="12 13">
    <name type="scientific">Bifidobacterium bombi DSM 19703</name>
    <dbReference type="NCBI Taxonomy" id="1341695"/>
    <lineage>
        <taxon>Bacteria</taxon>
        <taxon>Bacillati</taxon>
        <taxon>Actinomycetota</taxon>
        <taxon>Actinomycetes</taxon>
        <taxon>Bifidobacteriales</taxon>
        <taxon>Bifidobacteriaceae</taxon>
        <taxon>Bifidobacterium</taxon>
    </lineage>
</organism>
<dbReference type="GO" id="GO:0008270">
    <property type="term" value="F:zinc ion binding"/>
    <property type="evidence" value="ECO:0007669"/>
    <property type="project" value="InterPro"/>
</dbReference>
<dbReference type="Pfam" id="PF07521">
    <property type="entry name" value="RMMBL"/>
    <property type="match status" value="1"/>
</dbReference>
<dbReference type="PANTHER" id="PTHR43694">
    <property type="entry name" value="RIBONUCLEASE J"/>
    <property type="match status" value="1"/>
</dbReference>
<feature type="region of interest" description="Disordered" evidence="10">
    <location>
        <begin position="1"/>
        <end position="167"/>
    </location>
</feature>
<keyword evidence="8 9" id="KW-0694">RNA-binding</keyword>
<protein>
    <recommendedName>
        <fullName evidence="9">Ribonuclease J</fullName>
        <shortName evidence="9">RNase J</shortName>
        <ecNumber evidence="9">3.1.-.-</ecNumber>
    </recommendedName>
</protein>
<comment type="subunit">
    <text evidence="9">Homodimer, may be a subunit of the RNA degradosome.</text>
</comment>
<keyword evidence="2 9" id="KW-0540">Nuclease</keyword>
<dbReference type="InterPro" id="IPR036866">
    <property type="entry name" value="RibonucZ/Hydroxyglut_hydro"/>
</dbReference>
<dbReference type="Pfam" id="PF17770">
    <property type="entry name" value="RNase_J_C"/>
    <property type="match status" value="1"/>
</dbReference>
<keyword evidence="5 9" id="KW-0378">Hydrolase</keyword>
<comment type="function">
    <text evidence="9">An RNase that has 5'-3' exonuclease and possibly endonuclease activity. Involved in maturation of rRNA and in some organisms also mRNA maturation and/or decay.</text>
</comment>
<feature type="compositionally biased region" description="Polar residues" evidence="10">
    <location>
        <begin position="39"/>
        <end position="50"/>
    </location>
</feature>
<dbReference type="Proteomes" id="UP000028730">
    <property type="component" value="Unassembled WGS sequence"/>
</dbReference>
<evidence type="ECO:0000256" key="4">
    <source>
        <dbReference type="ARBA" id="ARBA00022759"/>
    </source>
</evidence>
<dbReference type="Gene3D" id="3.10.20.580">
    <property type="match status" value="1"/>
</dbReference>
<dbReference type="SUPFAM" id="SSF56281">
    <property type="entry name" value="Metallo-hydrolase/oxidoreductase"/>
    <property type="match status" value="1"/>
</dbReference>
<dbReference type="RefSeq" id="WP_241435800.1">
    <property type="nucleotide sequence ID" value="NZ_JDTS01000002.1"/>
</dbReference>
<keyword evidence="6" id="KW-0862">Zinc</keyword>
<dbReference type="InterPro" id="IPR041636">
    <property type="entry name" value="RNase_J_C"/>
</dbReference>
<dbReference type="InterPro" id="IPR055132">
    <property type="entry name" value="RNase_J_b_CASP"/>
</dbReference>
<evidence type="ECO:0000313" key="12">
    <source>
        <dbReference type="EMBL" id="KFF31344.1"/>
    </source>
</evidence>
<dbReference type="Pfam" id="PF22505">
    <property type="entry name" value="RNase_J_b_CASP"/>
    <property type="match status" value="1"/>
</dbReference>
<dbReference type="EMBL" id="ATLK01000001">
    <property type="protein sequence ID" value="KFF31344.1"/>
    <property type="molecule type" value="Genomic_DNA"/>
</dbReference>
<dbReference type="InterPro" id="IPR004613">
    <property type="entry name" value="RNase_J"/>
</dbReference>
<comment type="caution">
    <text evidence="12">The sequence shown here is derived from an EMBL/GenBank/DDBJ whole genome shotgun (WGS) entry which is preliminary data.</text>
</comment>
<dbReference type="GO" id="GO:0004521">
    <property type="term" value="F:RNA endonuclease activity"/>
    <property type="evidence" value="ECO:0007669"/>
    <property type="project" value="UniProtKB-UniRule"/>
</dbReference>
<name>A0A080N677_9BIFI</name>
<dbReference type="GO" id="GO:0005737">
    <property type="term" value="C:cytoplasm"/>
    <property type="evidence" value="ECO:0007669"/>
    <property type="project" value="UniProtKB-SubCell"/>
</dbReference>
<dbReference type="GO" id="GO:0003723">
    <property type="term" value="F:RNA binding"/>
    <property type="evidence" value="ECO:0007669"/>
    <property type="project" value="UniProtKB-UniRule"/>
</dbReference>
<evidence type="ECO:0000256" key="5">
    <source>
        <dbReference type="ARBA" id="ARBA00022801"/>
    </source>
</evidence>
<evidence type="ECO:0000256" key="3">
    <source>
        <dbReference type="ARBA" id="ARBA00022723"/>
    </source>
</evidence>
<evidence type="ECO:0000256" key="9">
    <source>
        <dbReference type="HAMAP-Rule" id="MF_01491"/>
    </source>
</evidence>
<sequence length="728" mass="78532">MAGTPTESRRTRGSRSGDSAVDSGRAKTAKSEGVRRNTGRTSQPSDSEISQLVEAVRPESAGVSIVQDEAGKAKGARKSTRSGASRRSSSSRGVRDGASRADEGRGGSKSASKKGSRSAGRSDSRTSGRGGSRSVGRTGSRSGRGAAPAIRDPKSTTPQGERLIAPPKYRKGSLRVVPLGGLGEIGRNMNVIEYNGHLLLVDCGVLFPEEEQPGVDLILPDFSYIKDRLDDVEALVLTHGHEDHIGGVPYLLKLRPDIPLIGSRLTIGFVKAKCEEHHLNPRCVEVEGRDKLKVGPFNLEFITVTHSIPDALAVCIKTPAGTIIDTGDFKLDQLPIDHRITDLVEFGKLGEQGVDMVMVDSTNAEVPGFVKPETTIGPELERAFGEAKRKIIVASFSSHVHRVQQVVDAAEKVGRKVVFVGRSMVRNMSIAADLGYLHLPEGIIVDLKKAKDLPDDKIVYMCTGSQGEPMAALGRIADGNHRDITINEFDTVVLASSLIPGNEHEVYKVINKLVQKGARVINRDNAAIHVSGHSNEGELTYFYNILKPKCVMPIHGENRHLVANGLVAVKTGVDPNNVVLAEDGDVVDLYHGQAAVVGSVPCGYVYVDGDSVGQIDDEELEKRRILGTEGFVSCFAVVDTQSANVVSGPKVYLNAMAEDESEFEKVRHQIVQDLEDAMMRGTHDTSALQQIMRRTLGGWVSRQLHRKPMIVPVIADIANDVVDPTPSH</sequence>
<comment type="subcellular location">
    <subcellularLocation>
        <location evidence="9">Cytoplasm</location>
    </subcellularLocation>
</comment>
<feature type="compositionally biased region" description="Low complexity" evidence="10">
    <location>
        <begin position="81"/>
        <end position="92"/>
    </location>
</feature>
<feature type="compositionally biased region" description="Basic and acidic residues" evidence="10">
    <location>
        <begin position="93"/>
        <end position="106"/>
    </location>
</feature>
<comment type="similarity">
    <text evidence="9">Belongs to the metallo-beta-lactamase superfamily. RNA-metabolizing metallo-beta-lactamase-like family. Bacterial RNase J subfamily.</text>
</comment>
<keyword evidence="7 9" id="KW-0269">Exonuclease</keyword>
<evidence type="ECO:0000256" key="6">
    <source>
        <dbReference type="ARBA" id="ARBA00022833"/>
    </source>
</evidence>
<feature type="compositionally biased region" description="Low complexity" evidence="10">
    <location>
        <begin position="134"/>
        <end position="146"/>
    </location>
</feature>
<dbReference type="EC" id="3.1.-.-" evidence="9"/>
<dbReference type="NCBIfam" id="TIGR00649">
    <property type="entry name" value="MG423"/>
    <property type="match status" value="1"/>
</dbReference>
<dbReference type="InterPro" id="IPR030854">
    <property type="entry name" value="RNase_J_bac"/>
</dbReference>
<dbReference type="GO" id="GO:0004534">
    <property type="term" value="F:5'-3' RNA exonuclease activity"/>
    <property type="evidence" value="ECO:0007669"/>
    <property type="project" value="UniProtKB-UniRule"/>
</dbReference>
<dbReference type="STRING" id="1341695.BBOMB_0691"/>
<dbReference type="InterPro" id="IPR011108">
    <property type="entry name" value="RMMBL"/>
</dbReference>
<feature type="binding site" evidence="9">
    <location>
        <begin position="529"/>
        <end position="533"/>
    </location>
    <ligand>
        <name>substrate</name>
    </ligand>
</feature>
<dbReference type="InterPro" id="IPR001279">
    <property type="entry name" value="Metallo-B-lactamas"/>
</dbReference>
<keyword evidence="1 9" id="KW-0963">Cytoplasm</keyword>
<evidence type="ECO:0000256" key="2">
    <source>
        <dbReference type="ARBA" id="ARBA00022722"/>
    </source>
</evidence>
<dbReference type="Pfam" id="PF00753">
    <property type="entry name" value="Lactamase_B"/>
    <property type="match status" value="1"/>
</dbReference>